<dbReference type="EMBL" id="AYYC01000525">
    <property type="protein sequence ID" value="ETK05399.1"/>
    <property type="molecule type" value="Genomic_DNA"/>
</dbReference>
<dbReference type="Proteomes" id="UP000018872">
    <property type="component" value="Unassembled WGS sequence"/>
</dbReference>
<comment type="caution">
    <text evidence="1">The sequence shown here is derived from an EMBL/GenBank/DDBJ whole genome shotgun (WGS) entry which is preliminary data.</text>
</comment>
<sequence length="251" mass="28070">MKGPAASLFFTPFFFMIMSENPLPRPLLGRFTPKNGVLGALLGWFMPKNGVPGVLLHGFTPKFRVLAPILNVAILAICLTACGGQARIDKEDLAAREAARHYADSAAWQTIDRPDFSIRYPSDWTLQPESENAVFYLYAPAESDGDRFRENVSLVVEVLPNGKYDADSYVEESVKLLQVQVTKNVRVEWAGHDGRRLVYTQRPALDVVTTNELYVWVINGKAYLLAFSREEGNDGDQAVTGQRILQTFELK</sequence>
<evidence type="ECO:0008006" key="3">
    <source>
        <dbReference type="Google" id="ProtNLM"/>
    </source>
</evidence>
<reference evidence="1 2" key="1">
    <citation type="submission" date="2013-11" db="EMBL/GenBank/DDBJ databases">
        <title>Single cell genomics of uncultured Tannerella BU063 (oral taxon 286).</title>
        <authorList>
            <person name="Beall C.J."/>
            <person name="Campbell A.G."/>
            <person name="Griffen A.L."/>
            <person name="Podar M."/>
            <person name="Leys E.J."/>
        </authorList>
    </citation>
    <scope>NUCLEOTIDE SEQUENCE [LARGE SCALE GENOMIC DNA]</scope>
    <source>
        <strain evidence="1">Cell 5</strain>
    </source>
</reference>
<organism evidence="1 2">
    <name type="scientific">Tannerella sp. oral taxon BU063 isolate Cell 5</name>
    <dbReference type="NCBI Taxonomy" id="1410950"/>
    <lineage>
        <taxon>Bacteria</taxon>
        <taxon>Pseudomonadati</taxon>
        <taxon>Bacteroidota</taxon>
        <taxon>Bacteroidia</taxon>
        <taxon>Bacteroidales</taxon>
        <taxon>Tannerellaceae</taxon>
        <taxon>Tannerella</taxon>
    </lineage>
</organism>
<accession>W2CDR4</accession>
<protein>
    <recommendedName>
        <fullName evidence="3">DUF1795 domain-containing protein</fullName>
    </recommendedName>
</protein>
<gene>
    <name evidence="1" type="ORF">T229_03635</name>
</gene>
<dbReference type="AlphaFoldDB" id="W2CDR4"/>
<evidence type="ECO:0000313" key="2">
    <source>
        <dbReference type="Proteomes" id="UP000018872"/>
    </source>
</evidence>
<name>W2CDR4_9BACT</name>
<evidence type="ECO:0000313" key="1">
    <source>
        <dbReference type="EMBL" id="ETK05399.1"/>
    </source>
</evidence>
<dbReference type="PATRIC" id="fig|1410950.3.peg.337"/>
<dbReference type="Gene3D" id="3.40.1000.10">
    <property type="entry name" value="Mog1/PsbP, alpha/beta/alpha sandwich"/>
    <property type="match status" value="1"/>
</dbReference>
<proteinExistence type="predicted"/>